<accession>A0A931G9T9</accession>
<dbReference type="RefSeq" id="WP_196395978.1">
    <property type="nucleotide sequence ID" value="NZ_JADNYM010000006.1"/>
</dbReference>
<feature type="compositionally biased region" description="Acidic residues" evidence="1">
    <location>
        <begin position="116"/>
        <end position="126"/>
    </location>
</feature>
<keyword evidence="3" id="KW-1185">Reference proteome</keyword>
<evidence type="ECO:0000313" key="2">
    <source>
        <dbReference type="EMBL" id="MBG0739032.1"/>
    </source>
</evidence>
<reference evidence="2 3" key="1">
    <citation type="submission" date="2020-11" db="EMBL/GenBank/DDBJ databases">
        <title>Arthrobacter antarcticus sp. nov., isolated from Antarctic Soil.</title>
        <authorList>
            <person name="Li J."/>
        </authorList>
    </citation>
    <scope>NUCLEOTIDE SEQUENCE [LARGE SCALE GENOMIC DNA]</scope>
    <source>
        <strain evidence="2 3">Z1-20</strain>
    </source>
</reference>
<feature type="region of interest" description="Disordered" evidence="1">
    <location>
        <begin position="113"/>
        <end position="150"/>
    </location>
</feature>
<feature type="region of interest" description="Disordered" evidence="1">
    <location>
        <begin position="1"/>
        <end position="20"/>
    </location>
</feature>
<dbReference type="AlphaFoldDB" id="A0A931G9T9"/>
<proteinExistence type="predicted"/>
<gene>
    <name evidence="2" type="ORF">IV500_06405</name>
</gene>
<evidence type="ECO:0000313" key="3">
    <source>
        <dbReference type="Proteomes" id="UP000655366"/>
    </source>
</evidence>
<protein>
    <submittedName>
        <fullName evidence="2">Uncharacterized protein</fullName>
    </submittedName>
</protein>
<dbReference type="Proteomes" id="UP000655366">
    <property type="component" value="Unassembled WGS sequence"/>
</dbReference>
<name>A0A931G9T9_9MICC</name>
<dbReference type="EMBL" id="JADNYM010000006">
    <property type="protein sequence ID" value="MBG0739032.1"/>
    <property type="molecule type" value="Genomic_DNA"/>
</dbReference>
<comment type="caution">
    <text evidence="2">The sequence shown here is derived from an EMBL/GenBank/DDBJ whole genome shotgun (WGS) entry which is preliminary data.</text>
</comment>
<organism evidence="2 3">
    <name type="scientific">Arthrobacter terrae</name>
    <dbReference type="NCBI Taxonomy" id="2935737"/>
    <lineage>
        <taxon>Bacteria</taxon>
        <taxon>Bacillati</taxon>
        <taxon>Actinomycetota</taxon>
        <taxon>Actinomycetes</taxon>
        <taxon>Micrococcales</taxon>
        <taxon>Micrococcaceae</taxon>
        <taxon>Arthrobacter</taxon>
    </lineage>
</organism>
<sequence>MTENTARQPQGIPTGGQFAATTHAEPYVTLESRKTPVAEPDAASILAGNQDFVSLRYVAYDDRLTEEQMTMILAGQWTAAENDVDENFSDSAYDEAVTVAKAELEAAVEAGSFDREWDDLDHDEQDEARRAVEERDDSDPVQGLLRNTPDQLMRTSLGAPEPLLKDRAAASGHHLDDGGFEARKKAISDLLEASGMDTSADAVQEEIGALVNEGPFDWHEGVQLDVIWYGALEDAVPTPRGESAETDGSKVLEFATPHVLLIDKWNGSGHEVILPAPLKRTLTRVGYDEAEAPQTGRAYLDSDSGGYGWDSVAGVYKPAYKDAAPAASWST</sequence>
<evidence type="ECO:0000256" key="1">
    <source>
        <dbReference type="SAM" id="MobiDB-lite"/>
    </source>
</evidence>